<dbReference type="Gene3D" id="3.40.50.2300">
    <property type="match status" value="2"/>
</dbReference>
<organism evidence="6 7">
    <name type="scientific">Victivallis lenta</name>
    <dbReference type="NCBI Taxonomy" id="2606640"/>
    <lineage>
        <taxon>Bacteria</taxon>
        <taxon>Pseudomonadati</taxon>
        <taxon>Lentisphaerota</taxon>
        <taxon>Lentisphaeria</taxon>
        <taxon>Victivallales</taxon>
        <taxon>Victivallaceae</taxon>
        <taxon>Victivallis</taxon>
    </lineage>
</organism>
<dbReference type="SUPFAM" id="SSF53822">
    <property type="entry name" value="Periplasmic binding protein-like I"/>
    <property type="match status" value="1"/>
</dbReference>
<name>A0A844G5L1_9BACT</name>
<reference evidence="6 7" key="1">
    <citation type="submission" date="2019-08" db="EMBL/GenBank/DDBJ databases">
        <title>In-depth cultivation of the pig gut microbiome towards novel bacterial diversity and tailored functional studies.</title>
        <authorList>
            <person name="Wylensek D."/>
            <person name="Hitch T.C.A."/>
            <person name="Clavel T."/>
        </authorList>
    </citation>
    <scope>NUCLEOTIDE SEQUENCE [LARGE SCALE GENOMIC DNA]</scope>
    <source>
        <strain evidence="6 7">BBE-744-WT-12</strain>
    </source>
</reference>
<evidence type="ECO:0000259" key="5">
    <source>
        <dbReference type="PROSITE" id="PS50949"/>
    </source>
</evidence>
<keyword evidence="3" id="KW-0238">DNA-binding</keyword>
<dbReference type="SUPFAM" id="SSF46785">
    <property type="entry name" value="Winged helix' DNA-binding domain"/>
    <property type="match status" value="1"/>
</dbReference>
<sequence>MPPLKYLKVKSYLEAVAVKPESAMRMPTVRELMNQFNVSLATVNRALSELENDGVIVRRQGSGIVAAGKHRTVARLQGKAAGVRNLLFAYNDYPDESTWKMVHTIAHYSRLQGCNMVDCKIYPDTSTESLIEFVKAQSDCSGLILLVGADRMDAERLEALGSLPMTIVVVDSMYFYANYLPDNVYILSPDAVNCAEKTVEVLLRKGHRRIGFVRNEPRSEYNDLYRKTLIAAMKREGIEFGPERIFSSTIRSWESSLDAAVQLTENNLDQIKKLGLTALIYKSSSGALVTLKTLKEAGLPVPDRISVIGEGERDLYRYLTPGLTVVTMDYEKLGCTAVDIVLGKLKPKNHNLFFPQHLIERESVKDLTKNGMDAPQFSE</sequence>
<dbReference type="RefSeq" id="WP_106053685.1">
    <property type="nucleotide sequence ID" value="NZ_VUNS01000016.1"/>
</dbReference>
<dbReference type="SMART" id="SM00345">
    <property type="entry name" value="HTH_GNTR"/>
    <property type="match status" value="1"/>
</dbReference>
<dbReference type="EMBL" id="VUNS01000016">
    <property type="protein sequence ID" value="MST98244.1"/>
    <property type="molecule type" value="Genomic_DNA"/>
</dbReference>
<dbReference type="Gene3D" id="1.10.10.10">
    <property type="entry name" value="Winged helix-like DNA-binding domain superfamily/Winged helix DNA-binding domain"/>
    <property type="match status" value="1"/>
</dbReference>
<evidence type="ECO:0000256" key="3">
    <source>
        <dbReference type="ARBA" id="ARBA00023125"/>
    </source>
</evidence>
<keyword evidence="7" id="KW-1185">Reference proteome</keyword>
<evidence type="ECO:0000256" key="4">
    <source>
        <dbReference type="ARBA" id="ARBA00023163"/>
    </source>
</evidence>
<gene>
    <name evidence="6" type="ORF">FYJ85_14460</name>
</gene>
<feature type="domain" description="HTH gntR-type" evidence="5">
    <location>
        <begin position="1"/>
        <end position="69"/>
    </location>
</feature>
<evidence type="ECO:0000256" key="2">
    <source>
        <dbReference type="ARBA" id="ARBA00023015"/>
    </source>
</evidence>
<dbReference type="InterPro" id="IPR036388">
    <property type="entry name" value="WH-like_DNA-bd_sf"/>
</dbReference>
<dbReference type="InterPro" id="IPR000524">
    <property type="entry name" value="Tscrpt_reg_HTH_GntR"/>
</dbReference>
<evidence type="ECO:0000256" key="1">
    <source>
        <dbReference type="ARBA" id="ARBA00022491"/>
    </source>
</evidence>
<keyword evidence="4" id="KW-0804">Transcription</keyword>
<protein>
    <submittedName>
        <fullName evidence="6">GntR family transcriptional regulator</fullName>
    </submittedName>
</protein>
<evidence type="ECO:0000313" key="6">
    <source>
        <dbReference type="EMBL" id="MST98244.1"/>
    </source>
</evidence>
<dbReference type="GO" id="GO:0000976">
    <property type="term" value="F:transcription cis-regulatory region binding"/>
    <property type="evidence" value="ECO:0007669"/>
    <property type="project" value="TreeGrafter"/>
</dbReference>
<dbReference type="Pfam" id="PF13377">
    <property type="entry name" value="Peripla_BP_3"/>
    <property type="match status" value="1"/>
</dbReference>
<dbReference type="Pfam" id="PF00392">
    <property type="entry name" value="GntR"/>
    <property type="match status" value="1"/>
</dbReference>
<evidence type="ECO:0000313" key="7">
    <source>
        <dbReference type="Proteomes" id="UP000435649"/>
    </source>
</evidence>
<dbReference type="InterPro" id="IPR028082">
    <property type="entry name" value="Peripla_BP_I"/>
</dbReference>
<dbReference type="Proteomes" id="UP000435649">
    <property type="component" value="Unassembled WGS sequence"/>
</dbReference>
<dbReference type="PANTHER" id="PTHR30146">
    <property type="entry name" value="LACI-RELATED TRANSCRIPTIONAL REPRESSOR"/>
    <property type="match status" value="1"/>
</dbReference>
<dbReference type="CDD" id="cd07377">
    <property type="entry name" value="WHTH_GntR"/>
    <property type="match status" value="1"/>
</dbReference>
<accession>A0A844G5L1</accession>
<proteinExistence type="predicted"/>
<dbReference type="AlphaFoldDB" id="A0A844G5L1"/>
<comment type="caution">
    <text evidence="6">The sequence shown here is derived from an EMBL/GenBank/DDBJ whole genome shotgun (WGS) entry which is preliminary data.</text>
</comment>
<dbReference type="InterPro" id="IPR046335">
    <property type="entry name" value="LacI/GalR-like_sensor"/>
</dbReference>
<dbReference type="InterPro" id="IPR036390">
    <property type="entry name" value="WH_DNA-bd_sf"/>
</dbReference>
<dbReference type="PANTHER" id="PTHR30146:SF95">
    <property type="entry name" value="RIBOSE OPERON REPRESSOR"/>
    <property type="match status" value="1"/>
</dbReference>
<keyword evidence="2" id="KW-0805">Transcription regulation</keyword>
<dbReference type="PROSITE" id="PS50949">
    <property type="entry name" value="HTH_GNTR"/>
    <property type="match status" value="1"/>
</dbReference>
<keyword evidence="1" id="KW-0678">Repressor</keyword>
<dbReference type="GO" id="GO:0003700">
    <property type="term" value="F:DNA-binding transcription factor activity"/>
    <property type="evidence" value="ECO:0007669"/>
    <property type="project" value="InterPro"/>
</dbReference>